<sequence length="341" mass="38858">MVFLNRLMIASLVISLVGCIKAKDLNMDDQDFFQEYCIGRFQLQLPLRSKLVESLMLSEHLDVDFSEAESIGSLGLFHGVEGEERWKDAIEIDRKKKNADYAYKENQSEVKVVVLNQHFDAFRETGESNLSDVYVLKKFPKSDFSLSIKEGQGHGFYLDEKGNYQDQLNASLSKIIKENILIKDFSWPHNQLGLCLSNQLVFNQNRAYENEFYKVGFRLGEGSYFKFESIAYSDKWEKLVDGRKGAFNKVLSLFASKKLTVAGFKGNLAISDNRYSESAVDFRWISTDAKFGTTRFPALKIEGTIEIEDWPGLSEVGNSTDLLMTILSTIKPRENGFVGTW</sequence>
<evidence type="ECO:0000313" key="2">
    <source>
        <dbReference type="Proteomes" id="UP000244906"/>
    </source>
</evidence>
<comment type="caution">
    <text evidence="1">The sequence shown here is derived from an EMBL/GenBank/DDBJ whole genome shotgun (WGS) entry which is preliminary data.</text>
</comment>
<evidence type="ECO:0000313" key="1">
    <source>
        <dbReference type="EMBL" id="PVZ71633.1"/>
    </source>
</evidence>
<gene>
    <name evidence="1" type="ORF">DC094_00960</name>
</gene>
<keyword evidence="2" id="KW-1185">Reference proteome</keyword>
<protein>
    <recommendedName>
        <fullName evidence="3">Lipoprotein</fullName>
    </recommendedName>
</protein>
<organism evidence="1 2">
    <name type="scientific">Pelagibaculum spongiae</name>
    <dbReference type="NCBI Taxonomy" id="2080658"/>
    <lineage>
        <taxon>Bacteria</taxon>
        <taxon>Pseudomonadati</taxon>
        <taxon>Pseudomonadota</taxon>
        <taxon>Gammaproteobacteria</taxon>
        <taxon>Oceanospirillales</taxon>
        <taxon>Pelagibaculum</taxon>
    </lineage>
</organism>
<dbReference type="AlphaFoldDB" id="A0A2V1GZM1"/>
<name>A0A2V1GZM1_9GAMM</name>
<dbReference type="Proteomes" id="UP000244906">
    <property type="component" value="Unassembled WGS sequence"/>
</dbReference>
<reference evidence="1 2" key="1">
    <citation type="submission" date="2018-04" db="EMBL/GenBank/DDBJ databases">
        <title>Thalassorhabdus spongiae gen. nov., sp. nov., isolated from a marine sponge in South-West Iceland.</title>
        <authorList>
            <person name="Knobloch S."/>
            <person name="Daussin A."/>
            <person name="Johannsson R."/>
            <person name="Marteinsson V.T."/>
        </authorList>
    </citation>
    <scope>NUCLEOTIDE SEQUENCE [LARGE SCALE GENOMIC DNA]</scope>
    <source>
        <strain evidence="1 2">Hp12</strain>
    </source>
</reference>
<evidence type="ECO:0008006" key="3">
    <source>
        <dbReference type="Google" id="ProtNLM"/>
    </source>
</evidence>
<dbReference type="PROSITE" id="PS51257">
    <property type="entry name" value="PROKAR_LIPOPROTEIN"/>
    <property type="match status" value="1"/>
</dbReference>
<accession>A0A2V1GZM1</accession>
<proteinExistence type="predicted"/>
<dbReference type="EMBL" id="QDDL01000001">
    <property type="protein sequence ID" value="PVZ71633.1"/>
    <property type="molecule type" value="Genomic_DNA"/>
</dbReference>